<gene>
    <name evidence="3" type="ORF">NT6N_16390</name>
</gene>
<protein>
    <recommendedName>
        <fullName evidence="2">Calcineurin-like phosphoesterase domain-containing protein</fullName>
    </recommendedName>
</protein>
<accession>A0AAT9FKU8</accession>
<dbReference type="Gene3D" id="3.60.21.10">
    <property type="match status" value="1"/>
</dbReference>
<dbReference type="EMBL" id="AP026866">
    <property type="protein sequence ID" value="BDS06599.1"/>
    <property type="molecule type" value="Genomic_DNA"/>
</dbReference>
<dbReference type="PANTHER" id="PTHR43143:SF1">
    <property type="entry name" value="SERINE_THREONINE-PROTEIN PHOSPHATASE CPPED1"/>
    <property type="match status" value="1"/>
</dbReference>
<feature type="domain" description="Calcineurin-like phosphoesterase" evidence="2">
    <location>
        <begin position="40"/>
        <end position="220"/>
    </location>
</feature>
<dbReference type="Pfam" id="PF00149">
    <property type="entry name" value="Metallophos"/>
    <property type="match status" value="1"/>
</dbReference>
<feature type="signal peptide" evidence="1">
    <location>
        <begin position="1"/>
        <end position="30"/>
    </location>
</feature>
<dbReference type="InterPro" id="IPR004843">
    <property type="entry name" value="Calcineurin-like_PHP"/>
</dbReference>
<dbReference type="GO" id="GO:0016787">
    <property type="term" value="F:hydrolase activity"/>
    <property type="evidence" value="ECO:0007669"/>
    <property type="project" value="InterPro"/>
</dbReference>
<name>A0AAT9FKU8_9BACT</name>
<keyword evidence="1" id="KW-0732">Signal</keyword>
<evidence type="ECO:0000256" key="1">
    <source>
        <dbReference type="SAM" id="SignalP"/>
    </source>
</evidence>
<dbReference type="InterPro" id="IPR051918">
    <property type="entry name" value="STPP_CPPED1"/>
</dbReference>
<dbReference type="SUPFAM" id="SSF56300">
    <property type="entry name" value="Metallo-dependent phosphatases"/>
    <property type="match status" value="1"/>
</dbReference>
<feature type="chain" id="PRO_5043736815" description="Calcineurin-like phosphoesterase domain-containing protein" evidence="1">
    <location>
        <begin position="31"/>
        <end position="326"/>
    </location>
</feature>
<sequence length="326" mass="35955">MKTQPTTRRNFLRLSSAASMSLLLPSSVAAKMKGLRKKVSIGVIADLHADIMHDTAERLDVFLKAMEAVKPDALMQLGDFAIPKKQNQPTVDRLNKAHAKVIHVIGNHDTDGGYTQQQCMQFLGLEKPYYSTEVEGLRVIVLDGNEKGSLNHKGGYPAYIGKTQQAWLDQELAKSTAPTVIVSHQALVGPGSVNNAEEIQTLLAKYDDRIILAVNGHVHIDALTMVGKIPYLNINSASYYWVGGKFSHQSYAPEVHSQHKNISSTCPYRDVLFTTLIFDPETNTVQVQGRESKWVGKSPQELGVMDRDGEFSKAVTPQISARAMEV</sequence>
<dbReference type="InterPro" id="IPR006311">
    <property type="entry name" value="TAT_signal"/>
</dbReference>
<evidence type="ECO:0000313" key="3">
    <source>
        <dbReference type="EMBL" id="BDS06599.1"/>
    </source>
</evidence>
<dbReference type="AlphaFoldDB" id="A0AAT9FKU8"/>
<reference evidence="3" key="1">
    <citation type="submission" date="2024-07" db="EMBL/GenBank/DDBJ databases">
        <title>Complete genome sequence of Verrucomicrobiaceae bacterium NT6N.</title>
        <authorList>
            <person name="Huang C."/>
            <person name="Takami H."/>
            <person name="Hamasaki K."/>
        </authorList>
    </citation>
    <scope>NUCLEOTIDE SEQUENCE</scope>
    <source>
        <strain evidence="3">NT6N</strain>
    </source>
</reference>
<organism evidence="3">
    <name type="scientific">Oceaniferula spumae</name>
    <dbReference type="NCBI Taxonomy" id="2979115"/>
    <lineage>
        <taxon>Bacteria</taxon>
        <taxon>Pseudomonadati</taxon>
        <taxon>Verrucomicrobiota</taxon>
        <taxon>Verrucomicrobiia</taxon>
        <taxon>Verrucomicrobiales</taxon>
        <taxon>Verrucomicrobiaceae</taxon>
        <taxon>Oceaniferula</taxon>
    </lineage>
</organism>
<proteinExistence type="predicted"/>
<evidence type="ECO:0000259" key="2">
    <source>
        <dbReference type="Pfam" id="PF00149"/>
    </source>
</evidence>
<dbReference type="KEGG" id="osu:NT6N_16390"/>
<dbReference type="PROSITE" id="PS51318">
    <property type="entry name" value="TAT"/>
    <property type="match status" value="1"/>
</dbReference>
<dbReference type="InterPro" id="IPR029052">
    <property type="entry name" value="Metallo-depent_PP-like"/>
</dbReference>
<dbReference type="PANTHER" id="PTHR43143">
    <property type="entry name" value="METALLOPHOSPHOESTERASE, CALCINEURIN SUPERFAMILY"/>
    <property type="match status" value="1"/>
</dbReference>